<reference evidence="1 2" key="1">
    <citation type="submission" date="2015-09" db="EMBL/GenBank/DDBJ databases">
        <title>Draft genome of the parasitic nematode Teladorsagia circumcincta isolate WARC Sus (inbred).</title>
        <authorList>
            <person name="Mitreva M."/>
        </authorList>
    </citation>
    <scope>NUCLEOTIDE SEQUENCE [LARGE SCALE GENOMIC DNA]</scope>
    <source>
        <strain evidence="1 2">S</strain>
    </source>
</reference>
<evidence type="ECO:0000313" key="2">
    <source>
        <dbReference type="Proteomes" id="UP000230423"/>
    </source>
</evidence>
<dbReference type="GO" id="GO:0005929">
    <property type="term" value="C:cilium"/>
    <property type="evidence" value="ECO:0007669"/>
    <property type="project" value="TreeGrafter"/>
</dbReference>
<dbReference type="Proteomes" id="UP000230423">
    <property type="component" value="Unassembled WGS sequence"/>
</dbReference>
<gene>
    <name evidence="1" type="ORF">TELCIR_14526</name>
</gene>
<dbReference type="InterPro" id="IPR036322">
    <property type="entry name" value="WD40_repeat_dom_sf"/>
</dbReference>
<dbReference type="EMBL" id="KZ350449">
    <property type="protein sequence ID" value="PIO63862.1"/>
    <property type="molecule type" value="Genomic_DNA"/>
</dbReference>
<name>A0A2G9U2C6_TELCI</name>
<protein>
    <recommendedName>
        <fullName evidence="3">WD domain, G-beta repeat protein</fullName>
    </recommendedName>
</protein>
<organism evidence="1 2">
    <name type="scientific">Teladorsagia circumcincta</name>
    <name type="common">Brown stomach worm</name>
    <name type="synonym">Ostertagia circumcincta</name>
    <dbReference type="NCBI Taxonomy" id="45464"/>
    <lineage>
        <taxon>Eukaryota</taxon>
        <taxon>Metazoa</taxon>
        <taxon>Ecdysozoa</taxon>
        <taxon>Nematoda</taxon>
        <taxon>Chromadorea</taxon>
        <taxon>Rhabditida</taxon>
        <taxon>Rhabditina</taxon>
        <taxon>Rhabditomorpha</taxon>
        <taxon>Strongyloidea</taxon>
        <taxon>Trichostrongylidae</taxon>
        <taxon>Teladorsagia</taxon>
    </lineage>
</organism>
<dbReference type="GO" id="GO:0030992">
    <property type="term" value="C:intraciliary transport particle B"/>
    <property type="evidence" value="ECO:0007669"/>
    <property type="project" value="TreeGrafter"/>
</dbReference>
<dbReference type="Gene3D" id="2.130.10.10">
    <property type="entry name" value="YVTN repeat-like/Quinoprotein amine dehydrogenase"/>
    <property type="match status" value="1"/>
</dbReference>
<sequence length="156" mass="17750">MPPTTQGFVTWHFGGGRETELSHMRLKVSHARTPRHLDSVAAVGWAGGDEIYSCADDHILLNCSFDSTSNYVLYPNYDHCYIRSLKSQATPLKWKAHDGIVLCCDWSKASEYMVTGGEDCKFKGHFRVGVRVREIKEEGFRELSILHICHRHINVL</sequence>
<dbReference type="AlphaFoldDB" id="A0A2G9U2C6"/>
<dbReference type="SUPFAM" id="SSF50978">
    <property type="entry name" value="WD40 repeat-like"/>
    <property type="match status" value="1"/>
</dbReference>
<keyword evidence="2" id="KW-1185">Reference proteome</keyword>
<accession>A0A2G9U2C6</accession>
<dbReference type="InterPro" id="IPR015943">
    <property type="entry name" value="WD40/YVTN_repeat-like_dom_sf"/>
</dbReference>
<evidence type="ECO:0008006" key="3">
    <source>
        <dbReference type="Google" id="ProtNLM"/>
    </source>
</evidence>
<dbReference type="OrthoDB" id="408728at2759"/>
<dbReference type="PANTHER" id="PTHR24098:SF0">
    <property type="entry name" value="OUTER SEGMENT 5"/>
    <property type="match status" value="1"/>
</dbReference>
<evidence type="ECO:0000313" key="1">
    <source>
        <dbReference type="EMBL" id="PIO63862.1"/>
    </source>
</evidence>
<dbReference type="GO" id="GO:0060271">
    <property type="term" value="P:cilium assembly"/>
    <property type="evidence" value="ECO:0007669"/>
    <property type="project" value="TreeGrafter"/>
</dbReference>
<dbReference type="PANTHER" id="PTHR24098">
    <property type="entry name" value="OUTER SEGMENT 5"/>
    <property type="match status" value="1"/>
</dbReference>
<proteinExistence type="predicted"/>